<sequence>MNNSQEVDEDAAKHHPTSSCDGERGTATTVEGSESSGCVSWDTVVAVEDAASTPSVGKECGYGRAILESNSSSRKQESTECITPVEKKPGVSKILKKTAGERSSGKLVTGVRKKMDPHMTKFKFCLQKYNKALKTNTDGQVSLKYMHDKLVTLKEELLQTGNYKGEDLAFDRPDFLEGTQLLRRKELMIDLEPPKPDPNLEKLESEKEELAMKLSEVLLGAENPRVGRPP</sequence>
<dbReference type="AlphaFoldDB" id="A0A0A9VUK0"/>
<name>A0A0A9VUK0_LYGHE</name>
<dbReference type="EMBL" id="GBHO01045701">
    <property type="protein sequence ID" value="JAF97902.1"/>
    <property type="molecule type" value="Transcribed_RNA"/>
</dbReference>
<organism evidence="2">
    <name type="scientific">Lygus hesperus</name>
    <name type="common">Western plant bug</name>
    <dbReference type="NCBI Taxonomy" id="30085"/>
    <lineage>
        <taxon>Eukaryota</taxon>
        <taxon>Metazoa</taxon>
        <taxon>Ecdysozoa</taxon>
        <taxon>Arthropoda</taxon>
        <taxon>Hexapoda</taxon>
        <taxon>Insecta</taxon>
        <taxon>Pterygota</taxon>
        <taxon>Neoptera</taxon>
        <taxon>Paraneoptera</taxon>
        <taxon>Hemiptera</taxon>
        <taxon>Heteroptera</taxon>
        <taxon>Panheteroptera</taxon>
        <taxon>Cimicomorpha</taxon>
        <taxon>Miridae</taxon>
        <taxon>Mirini</taxon>
        <taxon>Lygus</taxon>
    </lineage>
</organism>
<dbReference type="EMBL" id="GBRD01011305">
    <property type="protein sequence ID" value="JAG54519.1"/>
    <property type="molecule type" value="Transcribed_RNA"/>
</dbReference>
<reference evidence="3" key="3">
    <citation type="submission" date="2014-09" db="EMBL/GenBank/DDBJ databases">
        <authorList>
            <person name="Magalhaes I.L.F."/>
            <person name="Oliveira U."/>
            <person name="Santos F.R."/>
            <person name="Vidigal T.H.D.A."/>
            <person name="Brescovit A.D."/>
            <person name="Santos A.J."/>
        </authorList>
    </citation>
    <scope>NUCLEOTIDE SEQUENCE</scope>
</reference>
<proteinExistence type="predicted"/>
<accession>A0A0A9VUK0</accession>
<feature type="compositionally biased region" description="Polar residues" evidence="1">
    <location>
        <begin position="26"/>
        <end position="37"/>
    </location>
</feature>
<protein>
    <submittedName>
        <fullName evidence="2">Leucine-, glutamate-and lysine-rich protein 1</fullName>
    </submittedName>
</protein>
<reference evidence="2" key="2">
    <citation type="submission" date="2014-07" db="EMBL/GenBank/DDBJ databases">
        <authorList>
            <person name="Hull J."/>
        </authorList>
    </citation>
    <scope>NUCLEOTIDE SEQUENCE</scope>
</reference>
<feature type="region of interest" description="Disordered" evidence="1">
    <location>
        <begin position="1"/>
        <end position="37"/>
    </location>
</feature>
<reference evidence="2" key="1">
    <citation type="journal article" date="2014" name="PLoS ONE">
        <title>Transcriptome-Based Identification of ABC Transporters in the Western Tarnished Plant Bug Lygus hesperus.</title>
        <authorList>
            <person name="Hull J.J."/>
            <person name="Chaney K."/>
            <person name="Geib S.M."/>
            <person name="Fabrick J.A."/>
            <person name="Brent C.S."/>
            <person name="Walsh D."/>
            <person name="Lavine L.C."/>
        </authorList>
    </citation>
    <scope>NUCLEOTIDE SEQUENCE</scope>
</reference>
<evidence type="ECO:0000256" key="1">
    <source>
        <dbReference type="SAM" id="MobiDB-lite"/>
    </source>
</evidence>
<evidence type="ECO:0000313" key="2">
    <source>
        <dbReference type="EMBL" id="JAF97902.1"/>
    </source>
</evidence>
<gene>
    <name evidence="2" type="primary">LEKR1_0</name>
    <name evidence="2" type="ORF">CM83_24495</name>
</gene>
<evidence type="ECO:0000313" key="3">
    <source>
        <dbReference type="EMBL" id="JAG54519.1"/>
    </source>
</evidence>